<comment type="catalytic activity">
    <reaction evidence="10">
        <text>(2R)-2-phosphoglycerate = phosphoenolpyruvate + H2O</text>
        <dbReference type="Rhea" id="RHEA:10164"/>
        <dbReference type="ChEBI" id="CHEBI:15377"/>
        <dbReference type="ChEBI" id="CHEBI:58289"/>
        <dbReference type="ChEBI" id="CHEBI:58702"/>
        <dbReference type="EC" id="4.2.1.11"/>
    </reaction>
</comment>
<dbReference type="PRINTS" id="PR00148">
    <property type="entry name" value="ENOLASE"/>
</dbReference>
<feature type="binding site" evidence="10">
    <location>
        <position position="289"/>
    </location>
    <ligand>
        <name>Mg(2+)</name>
        <dbReference type="ChEBI" id="CHEBI:18420"/>
    </ligand>
</feature>
<comment type="cofactor">
    <cofactor evidence="10">
        <name>Mg(2+)</name>
        <dbReference type="ChEBI" id="CHEBI:18420"/>
    </cofactor>
    <text evidence="10">Binds a second Mg(2+) ion via substrate during catalysis.</text>
</comment>
<dbReference type="InterPro" id="IPR020810">
    <property type="entry name" value="Enolase_C"/>
</dbReference>
<comment type="subunit">
    <text evidence="10">Component of the RNA degradosome, a multiprotein complex involved in RNA processing and mRNA degradation.</text>
</comment>
<dbReference type="PANTHER" id="PTHR11902:SF1">
    <property type="entry name" value="ENOLASE"/>
    <property type="match status" value="1"/>
</dbReference>
<dbReference type="HAMAP" id="MF_00318">
    <property type="entry name" value="Enolase"/>
    <property type="match status" value="1"/>
</dbReference>
<dbReference type="Pfam" id="PF00113">
    <property type="entry name" value="Enolase_C"/>
    <property type="match status" value="1"/>
</dbReference>
<evidence type="ECO:0000256" key="8">
    <source>
        <dbReference type="ARBA" id="ARBA00023239"/>
    </source>
</evidence>
<feature type="binding site" evidence="10">
    <location>
        <position position="246"/>
    </location>
    <ligand>
        <name>Mg(2+)</name>
        <dbReference type="ChEBI" id="CHEBI:18420"/>
    </ligand>
</feature>
<keyword evidence="14" id="KW-1185">Reference proteome</keyword>
<comment type="caution">
    <text evidence="13">The sequence shown here is derived from an EMBL/GenBank/DDBJ whole genome shotgun (WGS) entry which is preliminary data.</text>
</comment>
<keyword evidence="10" id="KW-0479">Metal-binding</keyword>
<dbReference type="Pfam" id="PF03952">
    <property type="entry name" value="Enolase_N"/>
    <property type="match status" value="1"/>
</dbReference>
<feature type="binding site" evidence="10">
    <location>
        <position position="341"/>
    </location>
    <ligand>
        <name>(2R)-2-phosphoglycerate</name>
        <dbReference type="ChEBI" id="CHEBI:58289"/>
    </ligand>
</feature>
<organism evidence="13 14">
    <name type="scientific">Salinicola acroporae</name>
    <dbReference type="NCBI Taxonomy" id="1541440"/>
    <lineage>
        <taxon>Bacteria</taxon>
        <taxon>Pseudomonadati</taxon>
        <taxon>Pseudomonadota</taxon>
        <taxon>Gammaproteobacteria</taxon>
        <taxon>Oceanospirillales</taxon>
        <taxon>Halomonadaceae</taxon>
        <taxon>Salinicola</taxon>
    </lineage>
</organism>
<gene>
    <name evidence="10" type="primary">eno</name>
    <name evidence="13" type="ORF">CUR86_18230</name>
</gene>
<keyword evidence="6 10" id="KW-0460">Magnesium</keyword>
<comment type="subcellular location">
    <subcellularLocation>
        <location evidence="10">Cytoplasm</location>
    </subcellularLocation>
    <subcellularLocation>
        <location evidence="10">Secreted</location>
    </subcellularLocation>
    <subcellularLocation>
        <location evidence="10">Cell surface</location>
    </subcellularLocation>
    <text evidence="10">Fractions of enolase are present in both the cytoplasm and on the cell surface.</text>
</comment>
<proteinExistence type="inferred from homology"/>
<evidence type="ECO:0000256" key="4">
    <source>
        <dbReference type="ARBA" id="ARBA00017068"/>
    </source>
</evidence>
<evidence type="ECO:0000256" key="6">
    <source>
        <dbReference type="ARBA" id="ARBA00022842"/>
    </source>
</evidence>
<evidence type="ECO:0000256" key="5">
    <source>
        <dbReference type="ARBA" id="ARBA00022525"/>
    </source>
</evidence>
<dbReference type="InterPro" id="IPR029017">
    <property type="entry name" value="Enolase-like_N"/>
</dbReference>
<dbReference type="SUPFAM" id="SSF51604">
    <property type="entry name" value="Enolase C-terminal domain-like"/>
    <property type="match status" value="1"/>
</dbReference>
<dbReference type="InterPro" id="IPR020811">
    <property type="entry name" value="Enolase_N"/>
</dbReference>
<dbReference type="EMBL" id="PGFS01000001">
    <property type="protein sequence ID" value="MDH4574162.1"/>
    <property type="molecule type" value="Genomic_DNA"/>
</dbReference>
<dbReference type="NCBIfam" id="TIGR01060">
    <property type="entry name" value="eno"/>
    <property type="match status" value="1"/>
</dbReference>
<feature type="binding site" evidence="10">
    <location>
        <position position="167"/>
    </location>
    <ligand>
        <name>(2R)-2-phosphoglycerate</name>
        <dbReference type="ChEBI" id="CHEBI:58289"/>
    </ligand>
</feature>
<evidence type="ECO:0000256" key="1">
    <source>
        <dbReference type="ARBA" id="ARBA00005031"/>
    </source>
</evidence>
<keyword evidence="10" id="KW-0963">Cytoplasm</keyword>
<feature type="active site" description="Proton acceptor" evidence="10">
    <location>
        <position position="341"/>
    </location>
</feature>
<dbReference type="InterPro" id="IPR000941">
    <property type="entry name" value="Enolase"/>
</dbReference>
<feature type="binding site" evidence="10">
    <location>
        <position position="316"/>
    </location>
    <ligand>
        <name>Mg(2+)</name>
        <dbReference type="ChEBI" id="CHEBI:18420"/>
    </ligand>
</feature>
<dbReference type="PIRSF" id="PIRSF001400">
    <property type="entry name" value="Enolase"/>
    <property type="match status" value="1"/>
</dbReference>
<dbReference type="EC" id="4.2.1.11" evidence="3 10"/>
<dbReference type="SFLD" id="SFLDG00178">
    <property type="entry name" value="enolase"/>
    <property type="match status" value="1"/>
</dbReference>
<dbReference type="SMART" id="SM01192">
    <property type="entry name" value="Enolase_C"/>
    <property type="match status" value="1"/>
</dbReference>
<dbReference type="InterPro" id="IPR036849">
    <property type="entry name" value="Enolase-like_C_sf"/>
</dbReference>
<keyword evidence="8 10" id="KW-0456">Lyase</keyword>
<reference evidence="13" key="1">
    <citation type="journal article" date="2015" name="Antonie Van Leeuwenhoek">
        <title>Comparative 16S rRNA signatures and multilocus sequence analysis for the genus Salinicola and description of Salinicola acroporae sp. nov., isolated from coral Acropora digitifera.</title>
        <authorList>
            <person name="Lepcha R.T."/>
            <person name="Poddar A."/>
            <person name="Schumann P."/>
            <person name="Das S.K."/>
        </authorList>
    </citation>
    <scope>NUCLEOTIDE SEQUENCE</scope>
    <source>
        <strain evidence="13">S4-41</strain>
    </source>
</reference>
<keyword evidence="5 10" id="KW-0964">Secreted</keyword>
<keyword evidence="7 10" id="KW-0324">Glycolysis</keyword>
<accession>A0ABT6I8Y0</accession>
<sequence>MAEIVDIRALEVLDSRGNPTVQAQVTLSGGITGSACAPSGASTGSREALELRDGDKSRYLGKGVLKAVDAVNGKIRERLMGMDVSDQRALDDAMLALDGTDNKAGLGANAILAVSLAAAKAAAAEKGVPLYAHIAELYGQPGHYTMPVPMMNILNGGEHADNNVDIQEFMVQPVGAPNFREALRMGAEIFHALKKVLSAKGLSTSVGDEGGFAPNLSSNAEALAVIKQAVNDAGYHLGKDVTLALDCASSEFFKDGSYDLAGEGKQYDAAGFTDYLADLCDQYPIVSIEDGMDESDWDGWKALTDKLGDKIQLVGDDLFVTNTRILKRGIDEKIGNSILIKFNQIGSLSETLDAIRMAQDAGFTAVISHRSGETEDTTIADLAVGTAAGQIKTGSLCRSDRVAKYNRLLVIEQELGDKAAYPGLKAIKGQ</sequence>
<dbReference type="Gene3D" id="3.30.390.10">
    <property type="entry name" value="Enolase-like, N-terminal domain"/>
    <property type="match status" value="1"/>
</dbReference>
<evidence type="ECO:0000313" key="14">
    <source>
        <dbReference type="Proteomes" id="UP001162135"/>
    </source>
</evidence>
<evidence type="ECO:0000259" key="11">
    <source>
        <dbReference type="SMART" id="SM01192"/>
    </source>
</evidence>
<dbReference type="CDD" id="cd03313">
    <property type="entry name" value="enolase"/>
    <property type="match status" value="1"/>
</dbReference>
<feature type="active site" description="Proton donor" evidence="10">
    <location>
        <position position="209"/>
    </location>
</feature>
<dbReference type="InterPro" id="IPR020809">
    <property type="entry name" value="Enolase_CS"/>
</dbReference>
<evidence type="ECO:0000256" key="9">
    <source>
        <dbReference type="ARBA" id="ARBA00045763"/>
    </source>
</evidence>
<dbReference type="Proteomes" id="UP001162135">
    <property type="component" value="Unassembled WGS sequence"/>
</dbReference>
<feature type="domain" description="Enolase C-terminal TIM barrel" evidence="11">
    <location>
        <begin position="143"/>
        <end position="429"/>
    </location>
</feature>
<name>A0ABT6I8Y0_9GAMM</name>
<comment type="similarity">
    <text evidence="2 10">Belongs to the enolase family.</text>
</comment>
<dbReference type="RefSeq" id="WP_110714697.1">
    <property type="nucleotide sequence ID" value="NZ_PGFS01000001.1"/>
</dbReference>
<feature type="binding site" evidence="10">
    <location>
        <position position="392"/>
    </location>
    <ligand>
        <name>(2R)-2-phosphoglycerate</name>
        <dbReference type="ChEBI" id="CHEBI:58289"/>
    </ligand>
</feature>
<comment type="pathway">
    <text evidence="1 10">Carbohydrate degradation; glycolysis; pyruvate from D-glyceraldehyde 3-phosphate: step 4/5.</text>
</comment>
<dbReference type="SMART" id="SM01193">
    <property type="entry name" value="Enolase_N"/>
    <property type="match status" value="1"/>
</dbReference>
<dbReference type="Gene3D" id="3.20.20.120">
    <property type="entry name" value="Enolase-like C-terminal domain"/>
    <property type="match status" value="1"/>
</dbReference>
<dbReference type="SFLD" id="SFLDS00001">
    <property type="entry name" value="Enolase"/>
    <property type="match status" value="1"/>
</dbReference>
<evidence type="ECO:0000256" key="3">
    <source>
        <dbReference type="ARBA" id="ARBA00012058"/>
    </source>
</evidence>
<evidence type="ECO:0000256" key="7">
    <source>
        <dbReference type="ARBA" id="ARBA00023152"/>
    </source>
</evidence>
<feature type="domain" description="Enolase N-terminal" evidence="12">
    <location>
        <begin position="4"/>
        <end position="134"/>
    </location>
</feature>
<protein>
    <recommendedName>
        <fullName evidence="4 10">Enolase</fullName>
        <ecNumber evidence="3 10">4.2.1.11</ecNumber>
    </recommendedName>
    <alternativeName>
        <fullName evidence="10">2-phospho-D-glycerate hydro-lyase</fullName>
    </alternativeName>
    <alternativeName>
        <fullName evidence="10">2-phosphoglycerate dehydratase</fullName>
    </alternativeName>
</protein>
<dbReference type="SFLD" id="SFLDF00002">
    <property type="entry name" value="enolase"/>
    <property type="match status" value="1"/>
</dbReference>
<dbReference type="SUPFAM" id="SSF54826">
    <property type="entry name" value="Enolase N-terminal domain-like"/>
    <property type="match status" value="1"/>
</dbReference>
<feature type="binding site" evidence="10">
    <location>
        <position position="371"/>
    </location>
    <ligand>
        <name>(2R)-2-phosphoglycerate</name>
        <dbReference type="ChEBI" id="CHEBI:58289"/>
    </ligand>
</feature>
<evidence type="ECO:0000256" key="2">
    <source>
        <dbReference type="ARBA" id="ARBA00009604"/>
    </source>
</evidence>
<reference evidence="13" key="2">
    <citation type="submission" date="2017-11" db="EMBL/GenBank/DDBJ databases">
        <authorList>
            <person name="Das S.K."/>
        </authorList>
    </citation>
    <scope>NUCLEOTIDE SEQUENCE</scope>
    <source>
        <strain evidence="13">S4-41</strain>
    </source>
</reference>
<evidence type="ECO:0000256" key="10">
    <source>
        <dbReference type="HAMAP-Rule" id="MF_00318"/>
    </source>
</evidence>
<dbReference type="PANTHER" id="PTHR11902">
    <property type="entry name" value="ENOLASE"/>
    <property type="match status" value="1"/>
</dbReference>
<dbReference type="PROSITE" id="PS00164">
    <property type="entry name" value="ENOLASE"/>
    <property type="match status" value="1"/>
</dbReference>
<evidence type="ECO:0000259" key="12">
    <source>
        <dbReference type="SMART" id="SM01193"/>
    </source>
</evidence>
<feature type="binding site" evidence="10">
    <location>
        <position position="370"/>
    </location>
    <ligand>
        <name>(2R)-2-phosphoglycerate</name>
        <dbReference type="ChEBI" id="CHEBI:58289"/>
    </ligand>
</feature>
<comment type="function">
    <text evidence="9 10">Catalyzes the reversible conversion of 2-phosphoglycerate (2-PG) into phosphoenolpyruvate (PEP). It is essential for the degradation of carbohydrates via glycolysis.</text>
</comment>
<evidence type="ECO:0000313" key="13">
    <source>
        <dbReference type="EMBL" id="MDH4574162.1"/>
    </source>
</evidence>